<reference evidence="1" key="1">
    <citation type="submission" date="2024-07" db="EMBL/GenBank/DDBJ databases">
        <authorList>
            <person name="Li X.-J."/>
            <person name="Wang X."/>
        </authorList>
    </citation>
    <scope>NUCLEOTIDE SEQUENCE</scope>
    <source>
        <strain evidence="1">HSP-342</strain>
    </source>
</reference>
<gene>
    <name evidence="1" type="ORF">AB8B23_04905</name>
</gene>
<protein>
    <recommendedName>
        <fullName evidence="2">Lipoprotein</fullName>
    </recommendedName>
</protein>
<name>A0AB39VCS5_9FUSO</name>
<proteinExistence type="predicted"/>
<evidence type="ECO:0000313" key="1">
    <source>
        <dbReference type="EMBL" id="XDU65500.1"/>
    </source>
</evidence>
<dbReference type="PROSITE" id="PS51257">
    <property type="entry name" value="PROKAR_LIPOPROTEIN"/>
    <property type="match status" value="1"/>
</dbReference>
<dbReference type="RefSeq" id="WP_155827471.1">
    <property type="nucleotide sequence ID" value="NZ_CP165646.1"/>
</dbReference>
<evidence type="ECO:0008006" key="2">
    <source>
        <dbReference type="Google" id="ProtNLM"/>
    </source>
</evidence>
<dbReference type="KEGG" id="lmes:AB8B23_04905"/>
<accession>A0AB39VCS5</accession>
<dbReference type="AlphaFoldDB" id="A0AB39VCS5"/>
<organism evidence="1">
    <name type="scientific">Leptotrichia mesophila</name>
    <dbReference type="NCBI Taxonomy" id="3239303"/>
    <lineage>
        <taxon>Bacteria</taxon>
        <taxon>Fusobacteriati</taxon>
        <taxon>Fusobacteriota</taxon>
        <taxon>Fusobacteriia</taxon>
        <taxon>Fusobacteriales</taxon>
        <taxon>Leptotrichiaceae</taxon>
        <taxon>Leptotrichia</taxon>
    </lineage>
</organism>
<sequence>MKKIIVLIVSAVLIVSCSYFEGADRQIRERGIECRYNKRGGVENCRLGEN</sequence>
<dbReference type="EMBL" id="CP165646">
    <property type="protein sequence ID" value="XDU65500.1"/>
    <property type="molecule type" value="Genomic_DNA"/>
</dbReference>